<dbReference type="AlphaFoldDB" id="A0A418ZRQ1"/>
<proteinExistence type="predicted"/>
<dbReference type="OrthoDB" id="9796775at2"/>
<dbReference type="Pfam" id="PF06627">
    <property type="entry name" value="DUF1153"/>
    <property type="match status" value="1"/>
</dbReference>
<gene>
    <name evidence="1" type="ORF">D3P06_14385</name>
</gene>
<dbReference type="Proteomes" id="UP000285530">
    <property type="component" value="Unassembled WGS sequence"/>
</dbReference>
<keyword evidence="2" id="KW-1185">Reference proteome</keyword>
<name>A0A418ZRQ1_9RHOB</name>
<comment type="caution">
    <text evidence="1">The sequence shown here is derived from an EMBL/GenBank/DDBJ whole genome shotgun (WGS) entry which is preliminary data.</text>
</comment>
<dbReference type="Gene3D" id="1.10.10.10">
    <property type="entry name" value="Winged helix-like DNA-binding domain superfamily/Winged helix DNA-binding domain"/>
    <property type="match status" value="1"/>
</dbReference>
<dbReference type="SUPFAM" id="SSF48295">
    <property type="entry name" value="TrpR-like"/>
    <property type="match status" value="1"/>
</dbReference>
<accession>A0A418ZRQ1</accession>
<dbReference type="InterPro" id="IPR009534">
    <property type="entry name" value="DUF1153"/>
</dbReference>
<dbReference type="EMBL" id="QZEV01000091">
    <property type="protein sequence ID" value="RJK99604.1"/>
    <property type="molecule type" value="Genomic_DNA"/>
</dbReference>
<protein>
    <submittedName>
        <fullName evidence="1">DUF1153 domain-containing protein</fullName>
    </submittedName>
</protein>
<dbReference type="RefSeq" id="WP_119887207.1">
    <property type="nucleotide sequence ID" value="NZ_CP067169.1"/>
</dbReference>
<sequence length="91" mass="10058">MFVKKTSGPRIVTLDDGRILSIADLPMADTRWVASRKQTVVLAVTHGLISRTDALSRYGLSEEEFDGWCAAVARHGKAALKVTSLQKYRQP</sequence>
<evidence type="ECO:0000313" key="2">
    <source>
        <dbReference type="Proteomes" id="UP000285530"/>
    </source>
</evidence>
<reference evidence="1 2" key="1">
    <citation type="submission" date="2018-09" db="EMBL/GenBank/DDBJ databases">
        <title>Paracoccus onubensis nov. sp. a moderate halophilic bacterium isolated from Gruta de las Maravillas (Aracena, Spain).</title>
        <authorList>
            <person name="Jurado V."/>
            <person name="Gutierrez-Patricio S."/>
            <person name="Gonzalez-Pimentel J.L."/>
            <person name="Laiz L."/>
            <person name="Saiz-Jimenez C."/>
        </authorList>
    </citation>
    <scope>NUCLEOTIDE SEQUENCE [LARGE SCALE GENOMIC DNA]</scope>
    <source>
        <strain evidence="1 2">DSM 19484</strain>
    </source>
</reference>
<dbReference type="InterPro" id="IPR036388">
    <property type="entry name" value="WH-like_DNA-bd_sf"/>
</dbReference>
<dbReference type="InterPro" id="IPR010921">
    <property type="entry name" value="Trp_repressor/repl_initiator"/>
</dbReference>
<organism evidence="1 2">
    <name type="scientific">Paracoccus aestuarii</name>
    <dbReference type="NCBI Taxonomy" id="453842"/>
    <lineage>
        <taxon>Bacteria</taxon>
        <taxon>Pseudomonadati</taxon>
        <taxon>Pseudomonadota</taxon>
        <taxon>Alphaproteobacteria</taxon>
        <taxon>Rhodobacterales</taxon>
        <taxon>Paracoccaceae</taxon>
        <taxon>Paracoccus</taxon>
    </lineage>
</organism>
<dbReference type="GO" id="GO:0043565">
    <property type="term" value="F:sequence-specific DNA binding"/>
    <property type="evidence" value="ECO:0007669"/>
    <property type="project" value="InterPro"/>
</dbReference>
<evidence type="ECO:0000313" key="1">
    <source>
        <dbReference type="EMBL" id="RJK99604.1"/>
    </source>
</evidence>